<dbReference type="Pfam" id="PF10111">
    <property type="entry name" value="Glyco_tranf_2_2"/>
    <property type="match status" value="1"/>
</dbReference>
<dbReference type="SUPFAM" id="SSF53448">
    <property type="entry name" value="Nucleotide-diphospho-sugar transferases"/>
    <property type="match status" value="1"/>
</dbReference>
<accession>A0A1Z4LSX3</accession>
<dbReference type="AlphaFoldDB" id="A0A1Z4LSX3"/>
<sequence length="342" mass="39554">MTNNTPLISVIIPVYNGEKTIRETIFSVLNQTYKNLELIVINDGSLDLTLNIIYTIKDPRLKVFSYEKSGVSISRNRGIERASGQFISFLDADDIWTPEKLEKQFKALQLNPQASVAYSWVDYIDENGEFFRHGNHISINGNAYEKMLIQNVLENGSNPLIRRQALINVGNFDPSLKFAEDWDMWLRLASRYDFVTVPNADVLYRVSFSSVSTNVVEMEKACLKFIEKSFNTAPESLKYLKRKALTNLYHYLTFKSLESPSGQKNAIFAMRFFKNVIWNDLSVIVHWKTMCEVFFKVTMVILLPPKQYKYLKTKIKIIMLSMSRERGLVNTRNNGISIVQYE</sequence>
<dbReference type="InterPro" id="IPR029044">
    <property type="entry name" value="Nucleotide-diphossugar_trans"/>
</dbReference>
<feature type="domain" description="Glycosyltransferase 2-like prokaryotic type" evidence="1">
    <location>
        <begin position="9"/>
        <end position="255"/>
    </location>
</feature>
<gene>
    <name evidence="2" type="ORF">NIES267_37570</name>
</gene>
<dbReference type="OrthoDB" id="9812327at2"/>
<dbReference type="InterPro" id="IPR019290">
    <property type="entry name" value="GlycosylTrfase-like_prok"/>
</dbReference>
<dbReference type="EMBL" id="AP018227">
    <property type="protein sequence ID" value="BAY84261.1"/>
    <property type="molecule type" value="Genomic_DNA"/>
</dbReference>
<name>A0A1Z4LSX3_9CYAN</name>
<dbReference type="Proteomes" id="UP000218418">
    <property type="component" value="Chromosome"/>
</dbReference>
<organism evidence="2 3">
    <name type="scientific">Calothrix parasitica NIES-267</name>
    <dbReference type="NCBI Taxonomy" id="1973488"/>
    <lineage>
        <taxon>Bacteria</taxon>
        <taxon>Bacillati</taxon>
        <taxon>Cyanobacteriota</taxon>
        <taxon>Cyanophyceae</taxon>
        <taxon>Nostocales</taxon>
        <taxon>Calotrichaceae</taxon>
        <taxon>Calothrix</taxon>
    </lineage>
</organism>
<dbReference type="PANTHER" id="PTHR43685">
    <property type="entry name" value="GLYCOSYLTRANSFERASE"/>
    <property type="match status" value="1"/>
</dbReference>
<dbReference type="PANTHER" id="PTHR43685:SF2">
    <property type="entry name" value="GLYCOSYLTRANSFERASE 2-LIKE DOMAIN-CONTAINING PROTEIN"/>
    <property type="match status" value="1"/>
</dbReference>
<dbReference type="GO" id="GO:0016740">
    <property type="term" value="F:transferase activity"/>
    <property type="evidence" value="ECO:0007669"/>
    <property type="project" value="UniProtKB-KW"/>
</dbReference>
<evidence type="ECO:0000259" key="1">
    <source>
        <dbReference type="Pfam" id="PF10111"/>
    </source>
</evidence>
<evidence type="ECO:0000313" key="3">
    <source>
        <dbReference type="Proteomes" id="UP000218418"/>
    </source>
</evidence>
<dbReference type="InterPro" id="IPR050834">
    <property type="entry name" value="Glycosyltransf_2"/>
</dbReference>
<evidence type="ECO:0000313" key="2">
    <source>
        <dbReference type="EMBL" id="BAY84261.1"/>
    </source>
</evidence>
<protein>
    <submittedName>
        <fullName evidence="2">Putative glycosyl transferase</fullName>
    </submittedName>
</protein>
<keyword evidence="3" id="KW-1185">Reference proteome</keyword>
<dbReference type="Gene3D" id="3.90.550.10">
    <property type="entry name" value="Spore Coat Polysaccharide Biosynthesis Protein SpsA, Chain A"/>
    <property type="match status" value="1"/>
</dbReference>
<reference evidence="2 3" key="1">
    <citation type="submission" date="2017-06" db="EMBL/GenBank/DDBJ databases">
        <title>Genome sequencing of cyanobaciteial culture collection at National Institute for Environmental Studies (NIES).</title>
        <authorList>
            <person name="Hirose Y."/>
            <person name="Shimura Y."/>
            <person name="Fujisawa T."/>
            <person name="Nakamura Y."/>
            <person name="Kawachi M."/>
        </authorList>
    </citation>
    <scope>NUCLEOTIDE SEQUENCE [LARGE SCALE GENOMIC DNA]</scope>
    <source>
        <strain evidence="2 3">NIES-267</strain>
    </source>
</reference>
<keyword evidence="2" id="KW-0808">Transferase</keyword>
<proteinExistence type="predicted"/>